<name>A0AAD7IT57_9AGAR</name>
<dbReference type="AlphaFoldDB" id="A0AAD7IT57"/>
<feature type="compositionally biased region" description="Polar residues" evidence="1">
    <location>
        <begin position="8"/>
        <end position="26"/>
    </location>
</feature>
<proteinExistence type="predicted"/>
<dbReference type="InterPro" id="IPR040521">
    <property type="entry name" value="KDZ"/>
</dbReference>
<gene>
    <name evidence="3" type="ORF">B0H16DRAFT_1318981</name>
</gene>
<dbReference type="EMBL" id="JARKIB010000067">
    <property type="protein sequence ID" value="KAJ7749884.1"/>
    <property type="molecule type" value="Genomic_DNA"/>
</dbReference>
<reference evidence="3" key="1">
    <citation type="submission" date="2023-03" db="EMBL/GenBank/DDBJ databases">
        <title>Massive genome expansion in bonnet fungi (Mycena s.s.) driven by repeated elements and novel gene families across ecological guilds.</title>
        <authorList>
            <consortium name="Lawrence Berkeley National Laboratory"/>
            <person name="Harder C.B."/>
            <person name="Miyauchi S."/>
            <person name="Viragh M."/>
            <person name="Kuo A."/>
            <person name="Thoen E."/>
            <person name="Andreopoulos B."/>
            <person name="Lu D."/>
            <person name="Skrede I."/>
            <person name="Drula E."/>
            <person name="Henrissat B."/>
            <person name="Morin E."/>
            <person name="Kohler A."/>
            <person name="Barry K."/>
            <person name="LaButti K."/>
            <person name="Morin E."/>
            <person name="Salamov A."/>
            <person name="Lipzen A."/>
            <person name="Mereny Z."/>
            <person name="Hegedus B."/>
            <person name="Baldrian P."/>
            <person name="Stursova M."/>
            <person name="Weitz H."/>
            <person name="Taylor A."/>
            <person name="Grigoriev I.V."/>
            <person name="Nagy L.G."/>
            <person name="Martin F."/>
            <person name="Kauserud H."/>
        </authorList>
    </citation>
    <scope>NUCLEOTIDE SEQUENCE</scope>
    <source>
        <strain evidence="3">CBHHK182m</strain>
    </source>
</reference>
<protein>
    <recommendedName>
        <fullName evidence="2">CxC2-like cysteine cluster KDZ transposase-associated domain-containing protein</fullName>
    </recommendedName>
</protein>
<dbReference type="InterPro" id="IPR041457">
    <property type="entry name" value="CxC2_KDZ-assoc"/>
</dbReference>
<feature type="region of interest" description="Disordered" evidence="1">
    <location>
        <begin position="1"/>
        <end position="26"/>
    </location>
</feature>
<keyword evidence="4" id="KW-1185">Reference proteome</keyword>
<dbReference type="Pfam" id="PF18758">
    <property type="entry name" value="KDZ"/>
    <property type="match status" value="1"/>
</dbReference>
<comment type="caution">
    <text evidence="3">The sequence shown here is derived from an EMBL/GenBank/DDBJ whole genome shotgun (WGS) entry which is preliminary data.</text>
</comment>
<dbReference type="PANTHER" id="PTHR33096">
    <property type="entry name" value="CXC2 DOMAIN-CONTAINING PROTEIN"/>
    <property type="match status" value="1"/>
</dbReference>
<sequence length="1077" mass="122267">MRPYRASDSPSRAPNRSQRESSSFYEYETNPSDLLCDRGFFQSTDGRRGFQHAHNVGVKWRRLRPADLVDAFGEWVPLPGEAEEELDPGEALNDAESGDKRKRYLSSDEPMFLWRQLQQFFFDETLRHDGLGDALDEKACSCCNKAYSRQSRRFRCSHCGVFVQCLDCVTSRHSMSPLHRLKEWNGTFWAATTVKKLGIVYQLGHGGHPCRRPAPKVHEMVVLDTDAIHTVSYRFCGCDRADRANNLEQLMRNAWYPATTVDPDTCATFRLLEMFRTLNVVGNINVHDFVGSMERRTDPSQVDKVPDRYKAFGRMSRQYSFLKRMKRAGRGHDADGLAGTENGKAALLCWPCPHEGKNLPEGWRDVAPEFLYMLLLAMDANFRLKSRLRANEHDDPPLGDGWGYFVEEAPYKEHLRGYVAEKDVSTCIAFAALLQKDTRLTTGLRCSGVGGVVCARHEVVRAQGIGDLQKGERYANMDYILFSAILGITALYLAISYDIACQWQINLRKRLESLPERLHLDLALITLLFALPVWHAAVHELACQNENSLTYLDGVGRTDGEGIERTWSVLNPILWATKEMTRGARADSVEDKIDHHNWEKNINQGTTLPRKLILMIDERDRQVEAFKQVDQTLSKTVRNQWQKKINDWKADRTQPNPYLMAMGKDGGPTEAAIRLALMKDEAEEAATGGGKLHGSSVTSFLVAGLQLEEAQQRIKREARGRVLLAADQQERIHEMRIAFFSKLGRWRKLQEVYMSAAVRELEEEEDARDPDLPPPNAEEVKLYLPSGLRRADREDGCRKGLPTMEGKLREGQCRDALNVLRSRLHTKHHLLDYRDESVVGQRAATRAYTLLERIGERVDTVSAKYRRARAALIALRGRAVREGFHELKASDVQLDEEREIDARARKKLGEIGSRSRRKGPALSSKNKVFSWIWTEGGGPGEDEAALHDSVRVEWSKAKARKERWEEEVDLLREEMKCVLCFLRWRAVWWESQRGSRTAVSRELASGLEAYAARQAVMHRDIARKFKTAWDTSAATAVRTAVREDALLMEAMSAFTTVERAASPEESARVEEGSGAAV</sequence>
<dbReference type="Proteomes" id="UP001215598">
    <property type="component" value="Unassembled WGS sequence"/>
</dbReference>
<evidence type="ECO:0000256" key="1">
    <source>
        <dbReference type="SAM" id="MobiDB-lite"/>
    </source>
</evidence>
<dbReference type="CDD" id="cd00065">
    <property type="entry name" value="FYVE_like_SF"/>
    <property type="match status" value="1"/>
</dbReference>
<accession>A0AAD7IT57</accession>
<organism evidence="3 4">
    <name type="scientific">Mycena metata</name>
    <dbReference type="NCBI Taxonomy" id="1033252"/>
    <lineage>
        <taxon>Eukaryota</taxon>
        <taxon>Fungi</taxon>
        <taxon>Dikarya</taxon>
        <taxon>Basidiomycota</taxon>
        <taxon>Agaricomycotina</taxon>
        <taxon>Agaricomycetes</taxon>
        <taxon>Agaricomycetidae</taxon>
        <taxon>Agaricales</taxon>
        <taxon>Marasmiineae</taxon>
        <taxon>Mycenaceae</taxon>
        <taxon>Mycena</taxon>
    </lineage>
</organism>
<feature type="domain" description="CxC2-like cysteine cluster KDZ transposase-associated" evidence="2">
    <location>
        <begin position="195"/>
        <end position="299"/>
    </location>
</feature>
<evidence type="ECO:0000313" key="3">
    <source>
        <dbReference type="EMBL" id="KAJ7749884.1"/>
    </source>
</evidence>
<evidence type="ECO:0000259" key="2">
    <source>
        <dbReference type="Pfam" id="PF18803"/>
    </source>
</evidence>
<evidence type="ECO:0000313" key="4">
    <source>
        <dbReference type="Proteomes" id="UP001215598"/>
    </source>
</evidence>
<dbReference type="Pfam" id="PF18803">
    <property type="entry name" value="CxC2"/>
    <property type="match status" value="1"/>
</dbReference>
<dbReference type="PANTHER" id="PTHR33096:SF1">
    <property type="entry name" value="CXC1-LIKE CYSTEINE CLUSTER ASSOCIATED WITH KDZ TRANSPOSASES DOMAIN-CONTAINING PROTEIN"/>
    <property type="match status" value="1"/>
</dbReference>